<feature type="compositionally biased region" description="Gly residues" evidence="3">
    <location>
        <begin position="55"/>
        <end position="65"/>
    </location>
</feature>
<sequence>MNNDQFRRLLFENNPASSPKGSNPTGSRQSQGSTPISPTENKDTHALSSGSAVSPGGGRTHGGALGSRMRSSIPMTPRTLTAPNFAHQLADYRRDAQNPPPNKKFKSSAAPKGTKLPTGYQDRAARLREISGESDETTEGSSSNNKEGGAEEKLKEMEERFKTGLIDEETFKGLRRELGFGGDLGSTHMIKGLDWDLLKRIRAGEDVSASTEEKGDEGEGEEKEGVDVIEDEEVVDVDEAFDKVLEGNEDEALPSAPKEKEKKKGSMAAPPVPAQRKTRDEILRELRASRAAAAAAEADATAHEPALGARFKRIGDTKVEKKRFIEQDENGRRREVLVITDPEGKTKRKTRWLDKPGTTRPSTALPALDKDAKPLGMEVPAEIAAKAKASQVIEEEDDDIFEGVGADYDPLGDGSDGDSSESEEDSEVATTASQKAPTRGPEGEPLKSRNYFATTTTEEEGVESDRANPLTKDPTLLAALKRAAALRQTSTEHAEEDAGVDKETLLRRKKFLEEAQRREALDAMDMDYGFGGSRNEDDEDDETVILERGGTKRKRGPRKKKGDKDSVSDVLGVLEGRKKA</sequence>
<organism evidence="5 6">
    <name type="scientific">Aspergillus cavernicola</name>
    <dbReference type="NCBI Taxonomy" id="176166"/>
    <lineage>
        <taxon>Eukaryota</taxon>
        <taxon>Fungi</taxon>
        <taxon>Dikarya</taxon>
        <taxon>Ascomycota</taxon>
        <taxon>Pezizomycotina</taxon>
        <taxon>Eurotiomycetes</taxon>
        <taxon>Eurotiomycetidae</taxon>
        <taxon>Eurotiales</taxon>
        <taxon>Aspergillaceae</taxon>
        <taxon>Aspergillus</taxon>
        <taxon>Aspergillus subgen. Nidulantes</taxon>
    </lineage>
</organism>
<feature type="compositionally biased region" description="Basic and acidic residues" evidence="3">
    <location>
        <begin position="1"/>
        <end position="10"/>
    </location>
</feature>
<comment type="caution">
    <text evidence="5">The sequence shown here is derived from an EMBL/GenBank/DDBJ whole genome shotgun (WGS) entry which is preliminary data.</text>
</comment>
<feature type="region of interest" description="Disordered" evidence="3">
    <location>
        <begin position="239"/>
        <end position="279"/>
    </location>
</feature>
<feature type="compositionally biased region" description="Acidic residues" evidence="3">
    <location>
        <begin position="214"/>
        <end position="227"/>
    </location>
</feature>
<evidence type="ECO:0000256" key="1">
    <source>
        <dbReference type="ARBA" id="ARBA00004123"/>
    </source>
</evidence>
<proteinExistence type="predicted"/>
<feature type="compositionally biased region" description="Acidic residues" evidence="3">
    <location>
        <begin position="415"/>
        <end position="427"/>
    </location>
</feature>
<keyword evidence="2" id="KW-0539">Nucleus</keyword>
<evidence type="ECO:0000313" key="6">
    <source>
        <dbReference type="Proteomes" id="UP001610335"/>
    </source>
</evidence>
<feature type="compositionally biased region" description="Polar residues" evidence="3">
    <location>
        <begin position="14"/>
        <end position="39"/>
    </location>
</feature>
<dbReference type="InterPro" id="IPR039896">
    <property type="entry name" value="Red-like"/>
</dbReference>
<evidence type="ECO:0000256" key="3">
    <source>
        <dbReference type="SAM" id="MobiDB-lite"/>
    </source>
</evidence>
<protein>
    <recommendedName>
        <fullName evidence="4">RED-like N-terminal domain-containing protein</fullName>
    </recommendedName>
</protein>
<feature type="region of interest" description="Disordered" evidence="3">
    <location>
        <begin position="204"/>
        <end position="227"/>
    </location>
</feature>
<reference evidence="5 6" key="1">
    <citation type="submission" date="2024-07" db="EMBL/GenBank/DDBJ databases">
        <title>Section-level genome sequencing and comparative genomics of Aspergillus sections Usti and Cavernicolus.</title>
        <authorList>
            <consortium name="Lawrence Berkeley National Laboratory"/>
            <person name="Nybo J.L."/>
            <person name="Vesth T.C."/>
            <person name="Theobald S."/>
            <person name="Frisvad J.C."/>
            <person name="Larsen T.O."/>
            <person name="Kjaerboelling I."/>
            <person name="Rothschild-Mancinelli K."/>
            <person name="Lyhne E.K."/>
            <person name="Kogle M.E."/>
            <person name="Barry K."/>
            <person name="Clum A."/>
            <person name="Na H."/>
            <person name="Ledsgaard L."/>
            <person name="Lin J."/>
            <person name="Lipzen A."/>
            <person name="Kuo A."/>
            <person name="Riley R."/>
            <person name="Mondo S."/>
            <person name="LaButti K."/>
            <person name="Haridas S."/>
            <person name="Pangalinan J."/>
            <person name="Salamov A.A."/>
            <person name="Simmons B.A."/>
            <person name="Magnuson J.K."/>
            <person name="Chen J."/>
            <person name="Drula E."/>
            <person name="Henrissat B."/>
            <person name="Wiebenga A."/>
            <person name="Lubbers R.J."/>
            <person name="Gomes A.C."/>
            <person name="Makela M.R."/>
            <person name="Stajich J."/>
            <person name="Grigoriev I.V."/>
            <person name="Mortensen U.H."/>
            <person name="De vries R.P."/>
            <person name="Baker S.E."/>
            <person name="Andersen M.R."/>
        </authorList>
    </citation>
    <scope>NUCLEOTIDE SEQUENCE [LARGE SCALE GENOMIC DNA]</scope>
    <source>
        <strain evidence="5 6">CBS 600.67</strain>
    </source>
</reference>
<evidence type="ECO:0000313" key="5">
    <source>
        <dbReference type="EMBL" id="KAL2827168.1"/>
    </source>
</evidence>
<comment type="subcellular location">
    <subcellularLocation>
        <location evidence="1">Nucleus</location>
    </subcellularLocation>
</comment>
<feature type="compositionally biased region" description="Basic residues" evidence="3">
    <location>
        <begin position="551"/>
        <end position="561"/>
    </location>
</feature>
<evidence type="ECO:0000256" key="2">
    <source>
        <dbReference type="ARBA" id="ARBA00023242"/>
    </source>
</evidence>
<feature type="region of interest" description="Disordered" evidence="3">
    <location>
        <begin position="526"/>
        <end position="580"/>
    </location>
</feature>
<dbReference type="PANTHER" id="PTHR12765">
    <property type="entry name" value="RED PROTEIN IK FACTOR CYTOKINE IK"/>
    <property type="match status" value="1"/>
</dbReference>
<dbReference type="Proteomes" id="UP001610335">
    <property type="component" value="Unassembled WGS sequence"/>
</dbReference>
<gene>
    <name evidence="5" type="ORF">BDW59DRAFT_179189</name>
</gene>
<feature type="compositionally biased region" description="Polar residues" evidence="3">
    <location>
        <begin position="69"/>
        <end position="82"/>
    </location>
</feature>
<feature type="region of interest" description="Disordered" evidence="3">
    <location>
        <begin position="386"/>
        <end position="474"/>
    </location>
</feature>
<evidence type="ECO:0000259" key="4">
    <source>
        <dbReference type="Pfam" id="PF07808"/>
    </source>
</evidence>
<feature type="region of interest" description="Disordered" evidence="3">
    <location>
        <begin position="1"/>
        <end position="158"/>
    </location>
</feature>
<feature type="region of interest" description="Disordered" evidence="3">
    <location>
        <begin position="335"/>
        <end position="373"/>
    </location>
</feature>
<dbReference type="EMBL" id="JBFXLS010000026">
    <property type="protein sequence ID" value="KAL2827168.1"/>
    <property type="molecule type" value="Genomic_DNA"/>
</dbReference>
<dbReference type="InterPro" id="IPR012916">
    <property type="entry name" value="RED_N"/>
</dbReference>
<keyword evidence="6" id="KW-1185">Reference proteome</keyword>
<dbReference type="Pfam" id="PF07808">
    <property type="entry name" value="RED_N"/>
    <property type="match status" value="1"/>
</dbReference>
<feature type="domain" description="RED-like N-terminal" evidence="4">
    <location>
        <begin position="107"/>
        <end position="217"/>
    </location>
</feature>
<accession>A0ABR4IHC2</accession>
<feature type="compositionally biased region" description="Basic and acidic residues" evidence="3">
    <location>
        <begin position="148"/>
        <end position="158"/>
    </location>
</feature>
<name>A0ABR4IHC2_9EURO</name>